<comment type="similarity">
    <text evidence="2 11">Belongs to the transferase hexapeptide repeat family.</text>
</comment>
<evidence type="ECO:0000313" key="12">
    <source>
        <dbReference type="EMBL" id="GAA1856306.1"/>
    </source>
</evidence>
<evidence type="ECO:0000256" key="6">
    <source>
        <dbReference type="ARBA" id="ARBA00022679"/>
    </source>
</evidence>
<sequence>MVLERDPAARSKAEILCTYPGMHAVWAYRVAHIWWGRPPARLAARILSQLARRATGVDIHPAARIGRRLFIDHGTGVVIGATAEVGEDVTIYHGVTLGGRAMSAGKRHPTLGDRVMVGAGAKVLGPVRVGADAKIGANAVVVTDVPDGAVAVGVPARLTGRAPADDRDPVDQHLIDYMI</sequence>
<comment type="catalytic activity">
    <reaction evidence="10 11">
        <text>L-serine + acetyl-CoA = O-acetyl-L-serine + CoA</text>
        <dbReference type="Rhea" id="RHEA:24560"/>
        <dbReference type="ChEBI" id="CHEBI:33384"/>
        <dbReference type="ChEBI" id="CHEBI:57287"/>
        <dbReference type="ChEBI" id="CHEBI:57288"/>
        <dbReference type="ChEBI" id="CHEBI:58340"/>
        <dbReference type="EC" id="2.3.1.30"/>
    </reaction>
</comment>
<dbReference type="InterPro" id="IPR053376">
    <property type="entry name" value="Serine_acetyltransferase"/>
</dbReference>
<evidence type="ECO:0000256" key="3">
    <source>
        <dbReference type="ARBA" id="ARBA00013266"/>
    </source>
</evidence>
<keyword evidence="9 11" id="KW-0012">Acyltransferase</keyword>
<evidence type="ECO:0000256" key="2">
    <source>
        <dbReference type="ARBA" id="ARBA00007274"/>
    </source>
</evidence>
<evidence type="ECO:0000256" key="9">
    <source>
        <dbReference type="ARBA" id="ARBA00023315"/>
    </source>
</evidence>
<evidence type="ECO:0000256" key="11">
    <source>
        <dbReference type="PIRNR" id="PIRNR000441"/>
    </source>
</evidence>
<keyword evidence="7" id="KW-0677">Repeat</keyword>
<evidence type="ECO:0000256" key="7">
    <source>
        <dbReference type="ARBA" id="ARBA00022737"/>
    </source>
</evidence>
<evidence type="ECO:0000313" key="13">
    <source>
        <dbReference type="Proteomes" id="UP001501094"/>
    </source>
</evidence>
<dbReference type="CDD" id="cd03354">
    <property type="entry name" value="LbH_SAT"/>
    <property type="match status" value="1"/>
</dbReference>
<reference evidence="13" key="1">
    <citation type="journal article" date="2019" name="Int. J. Syst. Evol. Microbiol.">
        <title>The Global Catalogue of Microorganisms (GCM) 10K type strain sequencing project: providing services to taxonomists for standard genome sequencing and annotation.</title>
        <authorList>
            <consortium name="The Broad Institute Genomics Platform"/>
            <consortium name="The Broad Institute Genome Sequencing Center for Infectious Disease"/>
            <person name="Wu L."/>
            <person name="Ma J."/>
        </authorList>
    </citation>
    <scope>NUCLEOTIDE SEQUENCE [LARGE SCALE GENOMIC DNA]</scope>
    <source>
        <strain evidence="13">JCM 14326</strain>
    </source>
</reference>
<dbReference type="Gene3D" id="1.10.3130.10">
    <property type="entry name" value="serine acetyltransferase, domain 1"/>
    <property type="match status" value="1"/>
</dbReference>
<comment type="pathway">
    <text evidence="1">Amino-acid biosynthesis; L-cysteine biosynthesis; L-cysteine from L-serine: step 1/2.</text>
</comment>
<dbReference type="PANTHER" id="PTHR42811">
    <property type="entry name" value="SERINE ACETYLTRANSFERASE"/>
    <property type="match status" value="1"/>
</dbReference>
<accession>A0ABP4ZGL9</accession>
<dbReference type="InterPro" id="IPR005881">
    <property type="entry name" value="Ser_O-AcTrfase"/>
</dbReference>
<dbReference type="SUPFAM" id="SSF51161">
    <property type="entry name" value="Trimeric LpxA-like enzymes"/>
    <property type="match status" value="1"/>
</dbReference>
<dbReference type="PIRSF" id="PIRSF000441">
    <property type="entry name" value="CysE"/>
    <property type="match status" value="1"/>
</dbReference>
<name>A0ABP4ZGL9_9MICO</name>
<keyword evidence="13" id="KW-1185">Reference proteome</keyword>
<dbReference type="InterPro" id="IPR045304">
    <property type="entry name" value="LbH_SAT"/>
</dbReference>
<dbReference type="Pfam" id="PF00132">
    <property type="entry name" value="Hexapep"/>
    <property type="match status" value="1"/>
</dbReference>
<organism evidence="12 13">
    <name type="scientific">Myceligenerans crystallogenes</name>
    <dbReference type="NCBI Taxonomy" id="316335"/>
    <lineage>
        <taxon>Bacteria</taxon>
        <taxon>Bacillati</taxon>
        <taxon>Actinomycetota</taxon>
        <taxon>Actinomycetes</taxon>
        <taxon>Micrococcales</taxon>
        <taxon>Promicromonosporaceae</taxon>
        <taxon>Myceligenerans</taxon>
    </lineage>
</organism>
<keyword evidence="6 11" id="KW-0808">Transferase</keyword>
<dbReference type="Proteomes" id="UP001501094">
    <property type="component" value="Unassembled WGS sequence"/>
</dbReference>
<evidence type="ECO:0000256" key="5">
    <source>
        <dbReference type="ARBA" id="ARBA00022605"/>
    </source>
</evidence>
<dbReference type="InterPro" id="IPR042122">
    <property type="entry name" value="Ser_AcTrfase_N_sf"/>
</dbReference>
<dbReference type="Gene3D" id="2.160.10.10">
    <property type="entry name" value="Hexapeptide repeat proteins"/>
    <property type="match status" value="1"/>
</dbReference>
<dbReference type="NCBIfam" id="NF041874">
    <property type="entry name" value="EPS_EpsC"/>
    <property type="match status" value="1"/>
</dbReference>
<dbReference type="EMBL" id="BAAANL010000002">
    <property type="protein sequence ID" value="GAA1856306.1"/>
    <property type="molecule type" value="Genomic_DNA"/>
</dbReference>
<dbReference type="NCBIfam" id="TIGR01172">
    <property type="entry name" value="cysE"/>
    <property type="match status" value="1"/>
</dbReference>
<evidence type="ECO:0000256" key="4">
    <source>
        <dbReference type="ARBA" id="ARBA00018522"/>
    </source>
</evidence>
<dbReference type="EC" id="2.3.1.30" evidence="3 11"/>
<keyword evidence="5" id="KW-0028">Amino-acid biosynthesis</keyword>
<dbReference type="InterPro" id="IPR011004">
    <property type="entry name" value="Trimer_LpxA-like_sf"/>
</dbReference>
<evidence type="ECO:0000256" key="8">
    <source>
        <dbReference type="ARBA" id="ARBA00023192"/>
    </source>
</evidence>
<evidence type="ECO:0000256" key="1">
    <source>
        <dbReference type="ARBA" id="ARBA00004876"/>
    </source>
</evidence>
<dbReference type="InterPro" id="IPR018357">
    <property type="entry name" value="Hexapep_transf_CS"/>
</dbReference>
<dbReference type="InterPro" id="IPR001451">
    <property type="entry name" value="Hexapep"/>
</dbReference>
<comment type="caution">
    <text evidence="12">The sequence shown here is derived from an EMBL/GenBank/DDBJ whole genome shotgun (WGS) entry which is preliminary data.</text>
</comment>
<dbReference type="PROSITE" id="PS00101">
    <property type="entry name" value="HEXAPEP_TRANSFERASES"/>
    <property type="match status" value="1"/>
</dbReference>
<protein>
    <recommendedName>
        <fullName evidence="4 11">Serine acetyltransferase</fullName>
        <ecNumber evidence="3 11">2.3.1.30</ecNumber>
    </recommendedName>
</protein>
<gene>
    <name evidence="12" type="primary">cysE_2</name>
    <name evidence="12" type="ORF">GCM10009751_11840</name>
</gene>
<evidence type="ECO:0000256" key="10">
    <source>
        <dbReference type="ARBA" id="ARBA00049486"/>
    </source>
</evidence>
<keyword evidence="8" id="KW-0198">Cysteine biosynthesis</keyword>
<proteinExistence type="inferred from homology"/>